<dbReference type="AlphaFoldDB" id="A0A4Y6UPM7"/>
<accession>A0A4Y6UPM7</accession>
<organism evidence="2 3">
    <name type="scientific">Saccharibacillus brassicae</name>
    <dbReference type="NCBI Taxonomy" id="2583377"/>
    <lineage>
        <taxon>Bacteria</taxon>
        <taxon>Bacillati</taxon>
        <taxon>Bacillota</taxon>
        <taxon>Bacilli</taxon>
        <taxon>Bacillales</taxon>
        <taxon>Paenibacillaceae</taxon>
        <taxon>Saccharibacillus</taxon>
    </lineage>
</organism>
<dbReference type="Proteomes" id="UP000316968">
    <property type="component" value="Chromosome"/>
</dbReference>
<evidence type="ECO:0000259" key="1">
    <source>
        <dbReference type="Pfam" id="PF07833"/>
    </source>
</evidence>
<proteinExistence type="predicted"/>
<dbReference type="Pfam" id="PF07833">
    <property type="entry name" value="Cu_amine_oxidN1"/>
    <property type="match status" value="1"/>
</dbReference>
<dbReference type="EMBL" id="CP041217">
    <property type="protein sequence ID" value="QDH19583.1"/>
    <property type="molecule type" value="Genomic_DNA"/>
</dbReference>
<gene>
    <name evidence="2" type="ORF">FFV09_01145</name>
</gene>
<dbReference type="SUPFAM" id="SSF51004">
    <property type="entry name" value="C-terminal (heme d1) domain of cytochrome cd1-nitrite reductase"/>
    <property type="match status" value="1"/>
</dbReference>
<evidence type="ECO:0000313" key="2">
    <source>
        <dbReference type="EMBL" id="QDH19583.1"/>
    </source>
</evidence>
<dbReference type="Gene3D" id="3.30.457.10">
    <property type="entry name" value="Copper amine oxidase-like, N-terminal domain"/>
    <property type="match status" value="1"/>
</dbReference>
<name>A0A4Y6UPM7_SACBS</name>
<evidence type="ECO:0000313" key="3">
    <source>
        <dbReference type="Proteomes" id="UP000316968"/>
    </source>
</evidence>
<sequence length="656" mass="68919">MNGNFMIKTALAAGIMLGAAFPAPQLWGTSAYAQSTEPTMSSGLDARNYVLDDGSLRAEGRTIGKVQEPSPFVGLTRDSQTDERYAWTADGKVYQWRNFGVTEGPERLSGLPPIAQVSEDVMLAKSGEVVGYAGAGLPKAVKISAHSAGFALLTGSGEIWRYRPDYAANKLKKLADLPGTTDIQSSSGYVMALGSDGTVTKIDAETGDEPETLTTGAVSIAWVKHETSSDLYVAKSDGSLWQYEYGSAGFEEAIPSVKGAVSVSKAEGGLFVRLSGGKSGLYAEGKWTPLAPARLQSAVLTLSRPSAAKGDPVRVTVEEKFSDGTKLKRLPAAGELNVSDPKIAALQKDGSLKANGLGAASVTFTSNGISAKTTLIVKSDTPLTGAGLIGGSSYLPVRSVFTALGATVSNAGGSWNIQYGDTKIQLNTGSSTASVNGKAVALKGKVQTLDGQAVFPASFLPTIVPGAAVQWDAKLQQAILAFGPASLQVESKQTALLRKKQQLGSLAQQLGKSYWINTYSGAGVRFSKLTVADIKTKEGSSGRLYTIVFKNAAGSQFASSSMYASGVLELLGDPNEFFPFDPKARYGGSSKVWNQIRGHYVSSGMNKQHVLLSWGEPTEVATQSSPKGPIEVWVYMRGGLTWQAVAFVKGTVLGVL</sequence>
<dbReference type="KEGG" id="saca:FFV09_01145"/>
<dbReference type="InterPro" id="IPR036582">
    <property type="entry name" value="Mao_N_sf"/>
</dbReference>
<protein>
    <submittedName>
        <fullName evidence="2">Copper amine oxidase N-terminal domain-containing protein</fullName>
    </submittedName>
</protein>
<dbReference type="SUPFAM" id="SSF55383">
    <property type="entry name" value="Copper amine oxidase, domain N"/>
    <property type="match status" value="1"/>
</dbReference>
<dbReference type="InterPro" id="IPR012854">
    <property type="entry name" value="Cu_amine_oxidase-like_N"/>
</dbReference>
<reference evidence="2 3" key="1">
    <citation type="submission" date="2019-06" db="EMBL/GenBank/DDBJ databases">
        <title>Saccharibacillus brassicae sp. nov., an endophytic bacterium isolated from Chinese cabbage seeds (Brassica pekinensis).</title>
        <authorList>
            <person name="Jiang L."/>
            <person name="Lee J."/>
            <person name="Kim S.W."/>
        </authorList>
    </citation>
    <scope>NUCLEOTIDE SEQUENCE [LARGE SCALE GENOMIC DNA]</scope>
    <source>
        <strain evidence="3">KCTC 43072 / ATSA2</strain>
    </source>
</reference>
<keyword evidence="3" id="KW-1185">Reference proteome</keyword>
<feature type="domain" description="Copper amine oxidase-like N-terminal" evidence="1">
    <location>
        <begin position="390"/>
        <end position="478"/>
    </location>
</feature>
<dbReference type="Gene3D" id="2.60.40.1080">
    <property type="match status" value="1"/>
</dbReference>
<dbReference type="InterPro" id="IPR011048">
    <property type="entry name" value="Haem_d1_sf"/>
</dbReference>
<dbReference type="RefSeq" id="WP_141445972.1">
    <property type="nucleotide sequence ID" value="NZ_CP041217.1"/>
</dbReference>
<dbReference type="OrthoDB" id="1684530at2"/>